<evidence type="ECO:0000256" key="1">
    <source>
        <dbReference type="ARBA" id="ARBA00004496"/>
    </source>
</evidence>
<proteinExistence type="predicted"/>
<dbReference type="CDD" id="cd00136">
    <property type="entry name" value="PDZ_canonical"/>
    <property type="match status" value="2"/>
</dbReference>
<dbReference type="PANTHER" id="PTHR46227:SF2">
    <property type="entry name" value="FI03335P"/>
    <property type="match status" value="1"/>
</dbReference>
<dbReference type="Pfam" id="PF00595">
    <property type="entry name" value="PDZ"/>
    <property type="match status" value="6"/>
</dbReference>
<dbReference type="OrthoDB" id="75502at2759"/>
<dbReference type="SMART" id="SM00228">
    <property type="entry name" value="PDZ"/>
    <property type="match status" value="7"/>
</dbReference>
<name>A0A1X7VTB0_AMPQE</name>
<dbReference type="GO" id="GO:0098887">
    <property type="term" value="P:neurotransmitter receptor transport, endosome to postsynaptic membrane"/>
    <property type="evidence" value="ECO:0007669"/>
    <property type="project" value="TreeGrafter"/>
</dbReference>
<feature type="domain" description="PDZ" evidence="5">
    <location>
        <begin position="584"/>
        <end position="666"/>
    </location>
</feature>
<dbReference type="Gene3D" id="2.30.42.10">
    <property type="match status" value="7"/>
</dbReference>
<dbReference type="PANTHER" id="PTHR46227">
    <property type="entry name" value="GLUTAMATE RECEPTOR-INTERACTING PROTEIN GRIP"/>
    <property type="match status" value="1"/>
</dbReference>
<evidence type="ECO:0000256" key="2">
    <source>
        <dbReference type="ARBA" id="ARBA00022490"/>
    </source>
</evidence>
<feature type="domain" description="PDZ" evidence="5">
    <location>
        <begin position="484"/>
        <end position="564"/>
    </location>
</feature>
<dbReference type="KEGG" id="aqu:105314121"/>
<dbReference type="InterPro" id="IPR001478">
    <property type="entry name" value="PDZ"/>
</dbReference>
<dbReference type="InterPro" id="IPR036034">
    <property type="entry name" value="PDZ_sf"/>
</dbReference>
<dbReference type="Pfam" id="PF13180">
    <property type="entry name" value="PDZ_2"/>
    <property type="match status" value="1"/>
</dbReference>
<dbReference type="CDD" id="cd06685">
    <property type="entry name" value="PDZ7_GRIP1-2-like"/>
    <property type="match status" value="1"/>
</dbReference>
<evidence type="ECO:0000313" key="7">
    <source>
        <dbReference type="Proteomes" id="UP000007879"/>
    </source>
</evidence>
<feature type="region of interest" description="Disordered" evidence="4">
    <location>
        <begin position="727"/>
        <end position="888"/>
    </location>
</feature>
<reference evidence="6" key="2">
    <citation type="submission" date="2017-05" db="UniProtKB">
        <authorList>
            <consortium name="EnsemblMetazoa"/>
        </authorList>
    </citation>
    <scope>IDENTIFICATION</scope>
</reference>
<comment type="subcellular location">
    <subcellularLocation>
        <location evidence="1">Cytoplasm</location>
    </subcellularLocation>
</comment>
<dbReference type="Proteomes" id="UP000007879">
    <property type="component" value="Unassembled WGS sequence"/>
</dbReference>
<keyword evidence="3" id="KW-0677">Repeat</keyword>
<dbReference type="STRING" id="400682.A0A1X7VTB0"/>
<dbReference type="AlphaFoldDB" id="A0A1X7VTB0"/>
<feature type="domain" description="PDZ" evidence="5">
    <location>
        <begin position="953"/>
        <end position="1007"/>
    </location>
</feature>
<dbReference type="GO" id="GO:0005737">
    <property type="term" value="C:cytoplasm"/>
    <property type="evidence" value="ECO:0007669"/>
    <property type="project" value="UniProtKB-SubCell"/>
</dbReference>
<dbReference type="PROSITE" id="PS50106">
    <property type="entry name" value="PDZ"/>
    <property type="match status" value="7"/>
</dbReference>
<feature type="compositionally biased region" description="Basic and acidic residues" evidence="4">
    <location>
        <begin position="765"/>
        <end position="778"/>
    </location>
</feature>
<evidence type="ECO:0000313" key="6">
    <source>
        <dbReference type="EnsemblMetazoa" id="Aqu2.1.42653_001"/>
    </source>
</evidence>
<keyword evidence="7" id="KW-1185">Reference proteome</keyword>
<evidence type="ECO:0000256" key="3">
    <source>
        <dbReference type="ARBA" id="ARBA00022737"/>
    </source>
</evidence>
<protein>
    <recommendedName>
        <fullName evidence="5">PDZ domain-containing protein</fullName>
    </recommendedName>
</protein>
<feature type="domain" description="PDZ" evidence="5">
    <location>
        <begin position="45"/>
        <end position="128"/>
    </location>
</feature>
<feature type="compositionally biased region" description="Polar residues" evidence="4">
    <location>
        <begin position="834"/>
        <end position="854"/>
    </location>
</feature>
<feature type="domain" description="PDZ" evidence="5">
    <location>
        <begin position="158"/>
        <end position="214"/>
    </location>
</feature>
<accession>A0A1X7VTB0</accession>
<dbReference type="EnsemblMetazoa" id="XM_019999964.1">
    <property type="protein sequence ID" value="XP_019855523.1"/>
    <property type="gene ID" value="LOC105314121"/>
</dbReference>
<dbReference type="InParanoid" id="A0A1X7VTB0"/>
<feature type="compositionally biased region" description="Low complexity" evidence="4">
    <location>
        <begin position="746"/>
        <end position="755"/>
    </location>
</feature>
<organism evidence="6">
    <name type="scientific">Amphimedon queenslandica</name>
    <name type="common">Sponge</name>
    <dbReference type="NCBI Taxonomy" id="400682"/>
    <lineage>
        <taxon>Eukaryota</taxon>
        <taxon>Metazoa</taxon>
        <taxon>Porifera</taxon>
        <taxon>Demospongiae</taxon>
        <taxon>Heteroscleromorpha</taxon>
        <taxon>Haplosclerida</taxon>
        <taxon>Niphatidae</taxon>
        <taxon>Amphimedon</taxon>
    </lineage>
</organism>
<dbReference type="EnsemblMetazoa" id="Aqu2.1.42653_001">
    <property type="protein sequence ID" value="Aqu2.1.42653_001"/>
    <property type="gene ID" value="Aqu2.1.42653"/>
</dbReference>
<dbReference type="SUPFAM" id="SSF50156">
    <property type="entry name" value="PDZ domain-like"/>
    <property type="match status" value="7"/>
</dbReference>
<feature type="domain" description="PDZ" evidence="5">
    <location>
        <begin position="244"/>
        <end position="327"/>
    </location>
</feature>
<reference evidence="7" key="1">
    <citation type="journal article" date="2010" name="Nature">
        <title>The Amphimedon queenslandica genome and the evolution of animal complexity.</title>
        <authorList>
            <person name="Srivastava M."/>
            <person name="Simakov O."/>
            <person name="Chapman J."/>
            <person name="Fahey B."/>
            <person name="Gauthier M.E."/>
            <person name="Mitros T."/>
            <person name="Richards G.S."/>
            <person name="Conaco C."/>
            <person name="Dacre M."/>
            <person name="Hellsten U."/>
            <person name="Larroux C."/>
            <person name="Putnam N.H."/>
            <person name="Stanke M."/>
            <person name="Adamska M."/>
            <person name="Darling A."/>
            <person name="Degnan S.M."/>
            <person name="Oakley T.H."/>
            <person name="Plachetzki D.C."/>
            <person name="Zhai Y."/>
            <person name="Adamski M."/>
            <person name="Calcino A."/>
            <person name="Cummins S.F."/>
            <person name="Goodstein D.M."/>
            <person name="Harris C."/>
            <person name="Jackson D.J."/>
            <person name="Leys S.P."/>
            <person name="Shu S."/>
            <person name="Woodcroft B.J."/>
            <person name="Vervoort M."/>
            <person name="Kosik K.S."/>
            <person name="Manning G."/>
            <person name="Degnan B.M."/>
            <person name="Rokhsar D.S."/>
        </authorList>
    </citation>
    <scope>NUCLEOTIDE SEQUENCE [LARGE SCALE GENOMIC DNA]</scope>
</reference>
<dbReference type="InterPro" id="IPR043545">
    <property type="entry name" value="GRIP1/2"/>
</dbReference>
<gene>
    <name evidence="6" type="primary">105314121</name>
</gene>
<evidence type="ECO:0000256" key="4">
    <source>
        <dbReference type="SAM" id="MobiDB-lite"/>
    </source>
</evidence>
<feature type="domain" description="PDZ" evidence="5">
    <location>
        <begin position="387"/>
        <end position="471"/>
    </location>
</feature>
<dbReference type="CDD" id="cd06683">
    <property type="entry name" value="PDZ6_GRIP1-2-like"/>
    <property type="match status" value="1"/>
</dbReference>
<evidence type="ECO:0000259" key="5">
    <source>
        <dbReference type="PROSITE" id="PS50106"/>
    </source>
</evidence>
<sequence length="1071" mass="115609">MIMAVFFSCFSAGRERRSSAGTNIDLNTSPVAHRGSSPLQAEIVCVELLKRTNEPLGLRLEGGTDYDQPVKVAQLYPGGVAYMSGALQLGDKVLSINGTVTERLTNSEVVALLENSGNIVNLEIAFETSSKGIQKIDDGMELKTAFITMSCDPSLFPGFVISGGRLENRPITVSHVKQGSYAYRKGILRAGDRILQINGVDMRGASRSEADQLLVPSVDGLCTLQIEYDIPVHDGLESNSGPLIVELQKPHGASLGITLSDERVPGEPIMISRIREAGIADRIGILHCGDRLLSINGEKLIDKSVQEAKHLLNHSDITVKLEVMLANNFTDTDGGRLPVSPADDAISRVSSRCSQSVPVENQRRPSQLSLISATSSNQVMLHPEIMTITLSADPIGFGIAIEGGTDEFSSYPVVISEIFPNGPAAILGRLLEGDRILSINDESLSDASLDHASKLIKEADDTLNMEIEFDVVDSSVVPTSGTFEVSLLKTGFLNLGLSIRKSGDKVWISDLKKGGIAYRSGSLKVGDILLTINGVSVVNGTPHEAAALLTSSGERISLSVRREATNNFMPSKQLQSKSTPVIYAVELTKNGDSLGISLDGSEQPGQPIVISKIREGGVAHRTGAIKVGDRIIAINGESLLTKTIDDACWILQNAGNTVTLKISKGVVRRRQRPKMMTSTNRYYKQQRYNNRFKSNSRIPSRISHSSESELSASFTSLEGSVPYLVHSRHPHEKRQQQLPFMNGAVPGRYSPSRGPRGSGRGRLSPTKERTSPNRERNGGSKAGGVGLKNGGVDGFHRLSITETTDEETQEEPPLLWEGEQANGGIRKPGASRNGAYSNKSPHSPLVESTSSWRNNLKIVPSSSEISETHDSSVSHAPPPAPSSEQHPVHDGFEEKMMETIYRSQGFTRKLRHLAQSGSSAEESDQEMSGLFLHPHYPFSLHPPPSHPEPGEELIEVTVVKEKDFGFSFSDGLSEPGVYINQINPEGPAAHSGLQSYDRIIEFNGSHVADYDCFKLRPLFSGTDTIVLTVLRKSLSSGVGNGAAAKSINLPTTSNGPSLPVYLSSLTDDEGQ</sequence>
<dbReference type="eggNOG" id="KOG3528">
    <property type="taxonomic scope" value="Eukaryota"/>
</dbReference>
<keyword evidence="2" id="KW-0963">Cytoplasm</keyword>
<feature type="compositionally biased region" description="Gly residues" evidence="4">
    <location>
        <begin position="780"/>
        <end position="793"/>
    </location>
</feature>